<dbReference type="Proteomes" id="UP000316304">
    <property type="component" value="Unassembled WGS sequence"/>
</dbReference>
<feature type="domain" description="Glucose-methanol-choline oxidoreductase N-terminal" evidence="6">
    <location>
        <begin position="226"/>
        <end position="240"/>
    </location>
</feature>
<organism evidence="7 8">
    <name type="scientific">Novipirellula galeiformis</name>
    <dbReference type="NCBI Taxonomy" id="2528004"/>
    <lineage>
        <taxon>Bacteria</taxon>
        <taxon>Pseudomonadati</taxon>
        <taxon>Planctomycetota</taxon>
        <taxon>Planctomycetia</taxon>
        <taxon>Pirellulales</taxon>
        <taxon>Pirellulaceae</taxon>
        <taxon>Novipirellula</taxon>
    </lineage>
</organism>
<evidence type="ECO:0000256" key="4">
    <source>
        <dbReference type="ARBA" id="ARBA00022827"/>
    </source>
</evidence>
<evidence type="ECO:0000256" key="2">
    <source>
        <dbReference type="ARBA" id="ARBA00010790"/>
    </source>
</evidence>
<dbReference type="Gene3D" id="3.30.560.10">
    <property type="entry name" value="Glucose Oxidase, domain 3"/>
    <property type="match status" value="1"/>
</dbReference>
<dbReference type="PANTHER" id="PTHR11552:SF147">
    <property type="entry name" value="CHOLINE DEHYDROGENASE, MITOCHONDRIAL"/>
    <property type="match status" value="1"/>
</dbReference>
<dbReference type="InterPro" id="IPR012132">
    <property type="entry name" value="GMC_OxRdtase"/>
</dbReference>
<sequence length="487" mass="52445">MLPSDIIIIGAGSAGCTLAHLLSDQHGFSVTLIEPATIETPQTFLAPEIDRTRPARWLKLLAGPNDWDYATVASKSLAGRALNCPRGRGMGGSSRINAMIWFPPTHDDFKRFSAAAADARWSTESLRSAYQSAERLVQPEPARWISEPAQRFLRAASPLGHAMAYPRMNRDGRRWTPAALLLNSPGVQTIRATVDRIRFRDNRAIGVELADGTQISASKQVILSAGSIASPTILMRSGIGPRDGLRDAGVKAWLDAPDVGQHLQDHLVMPVIFSIDAGTRFDLNVSPRDLARFEVLGQGPLTSNIAEAGGLFANDAIQIHVTPTHYLRFPQPNAASAMTIAVNATQPTSRGHVAIRSRNASDPPQIDPNYLADREDVETTIAGVKLARAIAMQLPLQNWIGPELLPGSKRTSDEGIVKSISRYAQTLYHPVGTCGLGRVVDANLSVIGTERLSVVDASVFPEVTVGNPNAMVMTLATLFANQIATSP</sequence>
<evidence type="ECO:0000313" key="7">
    <source>
        <dbReference type="EMBL" id="TWU22056.1"/>
    </source>
</evidence>
<comment type="similarity">
    <text evidence="2">Belongs to the GMC oxidoreductase family.</text>
</comment>
<dbReference type="Pfam" id="PF00732">
    <property type="entry name" value="GMC_oxred_N"/>
    <property type="match status" value="2"/>
</dbReference>
<evidence type="ECO:0000313" key="8">
    <source>
        <dbReference type="Proteomes" id="UP000316304"/>
    </source>
</evidence>
<dbReference type="EMBL" id="SJPT01000005">
    <property type="protein sequence ID" value="TWU22056.1"/>
    <property type="molecule type" value="Genomic_DNA"/>
</dbReference>
<keyword evidence="3" id="KW-0285">Flavoprotein</keyword>
<dbReference type="PROSITE" id="PS00624">
    <property type="entry name" value="GMC_OXRED_2"/>
    <property type="match status" value="1"/>
</dbReference>
<dbReference type="PANTHER" id="PTHR11552">
    <property type="entry name" value="GLUCOSE-METHANOL-CHOLINE GMC OXIDOREDUCTASE"/>
    <property type="match status" value="1"/>
</dbReference>
<dbReference type="AlphaFoldDB" id="A0A5C6CFN0"/>
<proteinExistence type="inferred from homology"/>
<evidence type="ECO:0000256" key="1">
    <source>
        <dbReference type="ARBA" id="ARBA00001974"/>
    </source>
</evidence>
<dbReference type="GO" id="GO:0050660">
    <property type="term" value="F:flavin adenine dinucleotide binding"/>
    <property type="evidence" value="ECO:0007669"/>
    <property type="project" value="InterPro"/>
</dbReference>
<dbReference type="PIRSF" id="PIRSF000137">
    <property type="entry name" value="Alcohol_oxidase"/>
    <property type="match status" value="1"/>
</dbReference>
<gene>
    <name evidence="7" type="primary">alkJ</name>
    <name evidence="7" type="ORF">Pla52o_31040</name>
</gene>
<keyword evidence="4 5" id="KW-0274">FAD</keyword>
<dbReference type="EC" id="1.1.99.-" evidence="7"/>
<keyword evidence="7" id="KW-0560">Oxidoreductase</keyword>
<dbReference type="RefSeq" id="WP_146595303.1">
    <property type="nucleotide sequence ID" value="NZ_SJPT01000005.1"/>
</dbReference>
<name>A0A5C6CFN0_9BACT</name>
<protein>
    <submittedName>
        <fullName evidence="7">Alcohol dehydrogenase [acceptor]</fullName>
        <ecNumber evidence="7">1.1.99.-</ecNumber>
    </submittedName>
</protein>
<comment type="caution">
    <text evidence="7">The sequence shown here is derived from an EMBL/GenBank/DDBJ whole genome shotgun (WGS) entry which is preliminary data.</text>
</comment>
<dbReference type="SUPFAM" id="SSF54373">
    <property type="entry name" value="FAD-linked reductases, C-terminal domain"/>
    <property type="match status" value="1"/>
</dbReference>
<reference evidence="7 8" key="1">
    <citation type="submission" date="2019-02" db="EMBL/GenBank/DDBJ databases">
        <title>Deep-cultivation of Planctomycetes and their phenomic and genomic characterization uncovers novel biology.</title>
        <authorList>
            <person name="Wiegand S."/>
            <person name="Jogler M."/>
            <person name="Boedeker C."/>
            <person name="Pinto D."/>
            <person name="Vollmers J."/>
            <person name="Rivas-Marin E."/>
            <person name="Kohn T."/>
            <person name="Peeters S.H."/>
            <person name="Heuer A."/>
            <person name="Rast P."/>
            <person name="Oberbeckmann S."/>
            <person name="Bunk B."/>
            <person name="Jeske O."/>
            <person name="Meyerdierks A."/>
            <person name="Storesund J.E."/>
            <person name="Kallscheuer N."/>
            <person name="Luecker S."/>
            <person name="Lage O.M."/>
            <person name="Pohl T."/>
            <person name="Merkel B.J."/>
            <person name="Hornburger P."/>
            <person name="Mueller R.-W."/>
            <person name="Bruemmer F."/>
            <person name="Labrenz M."/>
            <person name="Spormann A.M."/>
            <person name="Op Den Camp H."/>
            <person name="Overmann J."/>
            <person name="Amann R."/>
            <person name="Jetten M.S.M."/>
            <person name="Mascher T."/>
            <person name="Medema M.H."/>
            <person name="Devos D.P."/>
            <person name="Kaster A.-K."/>
            <person name="Ovreas L."/>
            <person name="Rohde M."/>
            <person name="Galperin M.Y."/>
            <person name="Jogler C."/>
        </authorList>
    </citation>
    <scope>NUCLEOTIDE SEQUENCE [LARGE SCALE GENOMIC DNA]</scope>
    <source>
        <strain evidence="7 8">Pla52o</strain>
    </source>
</reference>
<dbReference type="Gene3D" id="3.50.50.60">
    <property type="entry name" value="FAD/NAD(P)-binding domain"/>
    <property type="match status" value="1"/>
</dbReference>
<dbReference type="InterPro" id="IPR036188">
    <property type="entry name" value="FAD/NAD-bd_sf"/>
</dbReference>
<dbReference type="InterPro" id="IPR000172">
    <property type="entry name" value="GMC_OxRdtase_N"/>
</dbReference>
<feature type="binding site" evidence="5">
    <location>
        <position position="194"/>
    </location>
    <ligand>
        <name>FAD</name>
        <dbReference type="ChEBI" id="CHEBI:57692"/>
    </ligand>
</feature>
<dbReference type="Pfam" id="PF05199">
    <property type="entry name" value="GMC_oxred_C"/>
    <property type="match status" value="1"/>
</dbReference>
<comment type="cofactor">
    <cofactor evidence="1 5">
        <name>FAD</name>
        <dbReference type="ChEBI" id="CHEBI:57692"/>
    </cofactor>
</comment>
<dbReference type="InterPro" id="IPR007867">
    <property type="entry name" value="GMC_OxRtase_C"/>
</dbReference>
<evidence type="ECO:0000259" key="6">
    <source>
        <dbReference type="PROSITE" id="PS00624"/>
    </source>
</evidence>
<evidence type="ECO:0000256" key="3">
    <source>
        <dbReference type="ARBA" id="ARBA00022630"/>
    </source>
</evidence>
<evidence type="ECO:0000256" key="5">
    <source>
        <dbReference type="PIRSR" id="PIRSR000137-2"/>
    </source>
</evidence>
<accession>A0A5C6CFN0</accession>
<dbReference type="GO" id="GO:0016614">
    <property type="term" value="F:oxidoreductase activity, acting on CH-OH group of donors"/>
    <property type="evidence" value="ECO:0007669"/>
    <property type="project" value="InterPro"/>
</dbReference>
<keyword evidence="8" id="KW-1185">Reference proteome</keyword>
<dbReference type="OrthoDB" id="9785276at2"/>
<dbReference type="SUPFAM" id="SSF51905">
    <property type="entry name" value="FAD/NAD(P)-binding domain"/>
    <property type="match status" value="1"/>
</dbReference>